<evidence type="ECO:0000256" key="1">
    <source>
        <dbReference type="ARBA" id="ARBA00004442"/>
    </source>
</evidence>
<evidence type="ECO:0008006" key="11">
    <source>
        <dbReference type="Google" id="ProtNLM"/>
    </source>
</evidence>
<dbReference type="Pfam" id="PF14322">
    <property type="entry name" value="SusD-like_3"/>
    <property type="match status" value="1"/>
</dbReference>
<dbReference type="InterPro" id="IPR011990">
    <property type="entry name" value="TPR-like_helical_dom_sf"/>
</dbReference>
<comment type="subcellular location">
    <subcellularLocation>
        <location evidence="1">Cell outer membrane</location>
    </subcellularLocation>
</comment>
<gene>
    <name evidence="9" type="ORF">GCM10011386_01490</name>
</gene>
<evidence type="ECO:0000256" key="6">
    <source>
        <dbReference type="SAM" id="SignalP"/>
    </source>
</evidence>
<dbReference type="SUPFAM" id="SSF48452">
    <property type="entry name" value="TPR-like"/>
    <property type="match status" value="1"/>
</dbReference>
<sequence length="622" mass="71531">MKRKLYIGLMVFFTVAFLPSCNDSSFLDTKPINEYSELDVFTDIALAETFINTIYRESLGFPFNYLRLSGTTDEAFYGGFANFFNFNKSLVTPDGLAEWWDGAIGIGWGAQHTQHLTWDPLFAAVRKTNIFLVKTENSPAEDRAWNRLKGEAHFLRAYTYHLLISLYGGVPLIDKPFERINEDHQLPRNTYEECINFIVQDLEEAVALLPLPAELSADQIGRATKGAALALRARILLFAASDLHNPERNGVLTSGYAHPELLGYTTAKTQERWVLARDAAKNLMDLGYYDLYLKDPSPTDSIADNMAKYFYSMTSTTEDILLQYFPKKAQDDYTPGLRVAPNGYNGHGANNPLPELVDDYEMKDGSKFDWSNPIHKANPYVNRDARFYATILYEGADWLQRPDNTKSEDPFNKIQVGSVFKSNGTTRQKGGLDTEYGSTNQSNAGKTGYYLRKAIDPTVDFEYEVQTVPFRHIRYAEVLMNYAEACIELGDDLEARRCINLIRKRAGQPELSSSITGEKLKQAYRHERRIEFAFEEFRHWDVRRWMIADEITHQMKRMDIKYLTDENVTRYLRPDGTTWSAPVYTVINNSLDVRIWDDKMYFFPIMRDEMNRNENLVQNPGY</sequence>
<comment type="similarity">
    <text evidence="2">Belongs to the SusD family.</text>
</comment>
<evidence type="ECO:0000313" key="10">
    <source>
        <dbReference type="Proteomes" id="UP000597338"/>
    </source>
</evidence>
<dbReference type="Gene3D" id="1.25.40.390">
    <property type="match status" value="1"/>
</dbReference>
<name>A0ABQ1KYK9_9SPHI</name>
<organism evidence="9 10">
    <name type="scientific">Parapedobacter defluvii</name>
    <dbReference type="NCBI Taxonomy" id="2045106"/>
    <lineage>
        <taxon>Bacteria</taxon>
        <taxon>Pseudomonadati</taxon>
        <taxon>Bacteroidota</taxon>
        <taxon>Sphingobacteriia</taxon>
        <taxon>Sphingobacteriales</taxon>
        <taxon>Sphingobacteriaceae</taxon>
        <taxon>Parapedobacter</taxon>
    </lineage>
</organism>
<feature type="domain" description="RagB/SusD" evidence="7">
    <location>
        <begin position="325"/>
        <end position="622"/>
    </location>
</feature>
<protein>
    <recommendedName>
        <fullName evidence="11">RagB/SusD family nutrient uptake outer membrane protein</fullName>
    </recommendedName>
</protein>
<evidence type="ECO:0000259" key="7">
    <source>
        <dbReference type="Pfam" id="PF07980"/>
    </source>
</evidence>
<dbReference type="InterPro" id="IPR033985">
    <property type="entry name" value="SusD-like_N"/>
</dbReference>
<dbReference type="InterPro" id="IPR012944">
    <property type="entry name" value="SusD_RagB_dom"/>
</dbReference>
<keyword evidence="10" id="KW-1185">Reference proteome</keyword>
<evidence type="ECO:0000259" key="8">
    <source>
        <dbReference type="Pfam" id="PF14322"/>
    </source>
</evidence>
<evidence type="ECO:0000256" key="4">
    <source>
        <dbReference type="ARBA" id="ARBA00023136"/>
    </source>
</evidence>
<dbReference type="EMBL" id="BMIK01000001">
    <property type="protein sequence ID" value="GGC13518.1"/>
    <property type="molecule type" value="Genomic_DNA"/>
</dbReference>
<feature type="domain" description="SusD-like N-terminal" evidence="8">
    <location>
        <begin position="111"/>
        <end position="237"/>
    </location>
</feature>
<dbReference type="Pfam" id="PF07980">
    <property type="entry name" value="SusD_RagB"/>
    <property type="match status" value="1"/>
</dbReference>
<accession>A0ABQ1KYK9</accession>
<keyword evidence="3 6" id="KW-0732">Signal</keyword>
<feature type="chain" id="PRO_5047320717" description="RagB/SusD family nutrient uptake outer membrane protein" evidence="6">
    <location>
        <begin position="21"/>
        <end position="622"/>
    </location>
</feature>
<comment type="caution">
    <text evidence="9">The sequence shown here is derived from an EMBL/GenBank/DDBJ whole genome shotgun (WGS) entry which is preliminary data.</text>
</comment>
<keyword evidence="5" id="KW-0998">Cell outer membrane</keyword>
<evidence type="ECO:0000256" key="5">
    <source>
        <dbReference type="ARBA" id="ARBA00023237"/>
    </source>
</evidence>
<feature type="signal peptide" evidence="6">
    <location>
        <begin position="1"/>
        <end position="20"/>
    </location>
</feature>
<evidence type="ECO:0000256" key="3">
    <source>
        <dbReference type="ARBA" id="ARBA00022729"/>
    </source>
</evidence>
<evidence type="ECO:0000313" key="9">
    <source>
        <dbReference type="EMBL" id="GGC13518.1"/>
    </source>
</evidence>
<proteinExistence type="inferred from homology"/>
<dbReference type="Proteomes" id="UP000597338">
    <property type="component" value="Unassembled WGS sequence"/>
</dbReference>
<keyword evidence="4" id="KW-0472">Membrane</keyword>
<evidence type="ECO:0000256" key="2">
    <source>
        <dbReference type="ARBA" id="ARBA00006275"/>
    </source>
</evidence>
<reference evidence="10" key="1">
    <citation type="journal article" date="2019" name="Int. J. Syst. Evol. Microbiol.">
        <title>The Global Catalogue of Microorganisms (GCM) 10K type strain sequencing project: providing services to taxonomists for standard genome sequencing and annotation.</title>
        <authorList>
            <consortium name="The Broad Institute Genomics Platform"/>
            <consortium name="The Broad Institute Genome Sequencing Center for Infectious Disease"/>
            <person name="Wu L."/>
            <person name="Ma J."/>
        </authorList>
    </citation>
    <scope>NUCLEOTIDE SEQUENCE [LARGE SCALE GENOMIC DNA]</scope>
    <source>
        <strain evidence="10">CGMCC 1.15342</strain>
    </source>
</reference>